<dbReference type="PROSITE" id="PS51186">
    <property type="entry name" value="GNAT"/>
    <property type="match status" value="1"/>
</dbReference>
<feature type="domain" description="N-acetyltransferase" evidence="1">
    <location>
        <begin position="142"/>
        <end position="282"/>
    </location>
</feature>
<evidence type="ECO:0000259" key="1">
    <source>
        <dbReference type="PROSITE" id="PS51186"/>
    </source>
</evidence>
<dbReference type="InterPro" id="IPR016181">
    <property type="entry name" value="Acyl_CoA_acyltransferase"/>
</dbReference>
<dbReference type="EMBL" id="JAGIOO010000001">
    <property type="protein sequence ID" value="MBP2473862.1"/>
    <property type="molecule type" value="Genomic_DNA"/>
</dbReference>
<dbReference type="Proteomes" id="UP001519363">
    <property type="component" value="Unassembled WGS sequence"/>
</dbReference>
<proteinExistence type="predicted"/>
<dbReference type="RefSeq" id="WP_086787903.1">
    <property type="nucleotide sequence ID" value="NZ_JAGIOO010000001.1"/>
</dbReference>
<reference evidence="2 3" key="1">
    <citation type="submission" date="2021-03" db="EMBL/GenBank/DDBJ databases">
        <title>Sequencing the genomes of 1000 actinobacteria strains.</title>
        <authorList>
            <person name="Klenk H.-P."/>
        </authorList>
    </citation>
    <scope>NUCLEOTIDE SEQUENCE [LARGE SCALE GENOMIC DNA]</scope>
    <source>
        <strain evidence="2 3">DSM 44580</strain>
    </source>
</reference>
<dbReference type="Pfam" id="PF00583">
    <property type="entry name" value="Acetyltransf_1"/>
    <property type="match status" value="1"/>
</dbReference>
<keyword evidence="3" id="KW-1185">Reference proteome</keyword>
<sequence length="282" mass="30144">MDARVHTDIQEFWDLAGPLFLSDPVRHTVAVTVLRRCLAGVEADYRNPVLVTVHDHTGAVVGATARTPPYGLIVSALPPDTAPAAVEALRQHDPELPGVNGPRDNAEPFGKAWAAATGKIAYEHKPMRAYRLGELVPPTVAGSPRLGTEADLELLVAWREAFHLEATGRATTDERAAVLAGLASGAGTYVLWEVHGAPVALAHFSGPTAGMSRIGPVYTPEHLRGNGYASAATAEASRVALARGATDVVLFTDLGNEVANRIYQRIGYRADYEVVEIDFREV</sequence>
<evidence type="ECO:0000313" key="2">
    <source>
        <dbReference type="EMBL" id="MBP2473862.1"/>
    </source>
</evidence>
<organism evidence="2 3">
    <name type="scientific">Crossiella equi</name>
    <dbReference type="NCBI Taxonomy" id="130796"/>
    <lineage>
        <taxon>Bacteria</taxon>
        <taxon>Bacillati</taxon>
        <taxon>Actinomycetota</taxon>
        <taxon>Actinomycetes</taxon>
        <taxon>Pseudonocardiales</taxon>
        <taxon>Pseudonocardiaceae</taxon>
        <taxon>Crossiella</taxon>
    </lineage>
</organism>
<accession>A0ABS5AC37</accession>
<dbReference type="SUPFAM" id="SSF55729">
    <property type="entry name" value="Acyl-CoA N-acyltransferases (Nat)"/>
    <property type="match status" value="1"/>
</dbReference>
<evidence type="ECO:0000313" key="3">
    <source>
        <dbReference type="Proteomes" id="UP001519363"/>
    </source>
</evidence>
<comment type="caution">
    <text evidence="2">The sequence shown here is derived from an EMBL/GenBank/DDBJ whole genome shotgun (WGS) entry which is preliminary data.</text>
</comment>
<gene>
    <name evidence="2" type="ORF">JOF53_002734</name>
</gene>
<dbReference type="InterPro" id="IPR000182">
    <property type="entry name" value="GNAT_dom"/>
</dbReference>
<name>A0ABS5AC37_9PSEU</name>
<protein>
    <submittedName>
        <fullName evidence="2">GNAT family acetyltransferase</fullName>
    </submittedName>
</protein>
<dbReference type="Gene3D" id="3.40.630.30">
    <property type="match status" value="1"/>
</dbReference>